<protein>
    <submittedName>
        <fullName evidence="1">Uncharacterized protein</fullName>
    </submittedName>
</protein>
<name>A0A371HYG4_MUCPR</name>
<evidence type="ECO:0000313" key="2">
    <source>
        <dbReference type="Proteomes" id="UP000257109"/>
    </source>
</evidence>
<organism evidence="1 2">
    <name type="scientific">Mucuna pruriens</name>
    <name type="common">Velvet bean</name>
    <name type="synonym">Dolichos pruriens</name>
    <dbReference type="NCBI Taxonomy" id="157652"/>
    <lineage>
        <taxon>Eukaryota</taxon>
        <taxon>Viridiplantae</taxon>
        <taxon>Streptophyta</taxon>
        <taxon>Embryophyta</taxon>
        <taxon>Tracheophyta</taxon>
        <taxon>Spermatophyta</taxon>
        <taxon>Magnoliopsida</taxon>
        <taxon>eudicotyledons</taxon>
        <taxon>Gunneridae</taxon>
        <taxon>Pentapetalae</taxon>
        <taxon>rosids</taxon>
        <taxon>fabids</taxon>
        <taxon>Fabales</taxon>
        <taxon>Fabaceae</taxon>
        <taxon>Papilionoideae</taxon>
        <taxon>50 kb inversion clade</taxon>
        <taxon>NPAAA clade</taxon>
        <taxon>indigoferoid/millettioid clade</taxon>
        <taxon>Phaseoleae</taxon>
        <taxon>Mucuna</taxon>
    </lineage>
</organism>
<dbReference type="Proteomes" id="UP000257109">
    <property type="component" value="Unassembled WGS sequence"/>
</dbReference>
<accession>A0A371HYG4</accession>
<gene>
    <name evidence="1" type="ORF">CR513_07987</name>
</gene>
<proteinExistence type="predicted"/>
<keyword evidence="2" id="KW-1185">Reference proteome</keyword>
<evidence type="ECO:0000313" key="1">
    <source>
        <dbReference type="EMBL" id="RDY07847.1"/>
    </source>
</evidence>
<dbReference type="EMBL" id="QJKJ01001387">
    <property type="protein sequence ID" value="RDY07847.1"/>
    <property type="molecule type" value="Genomic_DNA"/>
</dbReference>
<comment type="caution">
    <text evidence="1">The sequence shown here is derived from an EMBL/GenBank/DDBJ whole genome shotgun (WGS) entry which is preliminary data.</text>
</comment>
<dbReference type="AlphaFoldDB" id="A0A371HYG4"/>
<sequence>MNPKTLIMQKCFKGLCKRQGGPNSVGYRGGSSKAHQKIARCIAHQRRAKEYPITPRIVGVNLEEKCGPVHLTTIQHARN</sequence>
<feature type="non-terminal residue" evidence="1">
    <location>
        <position position="1"/>
    </location>
</feature>
<reference evidence="1" key="1">
    <citation type="submission" date="2018-05" db="EMBL/GenBank/DDBJ databases">
        <title>Draft genome of Mucuna pruriens seed.</title>
        <authorList>
            <person name="Nnadi N.E."/>
            <person name="Vos R."/>
            <person name="Hasami M.H."/>
            <person name="Devisetty U.K."/>
            <person name="Aguiy J.C."/>
        </authorList>
    </citation>
    <scope>NUCLEOTIDE SEQUENCE [LARGE SCALE GENOMIC DNA]</scope>
    <source>
        <strain evidence="1">JCA_2017</strain>
    </source>
</reference>